<feature type="non-terminal residue" evidence="7">
    <location>
        <position position="195"/>
    </location>
</feature>
<dbReference type="GO" id="GO:0016020">
    <property type="term" value="C:membrane"/>
    <property type="evidence" value="ECO:0007669"/>
    <property type="project" value="UniProtKB-SubCell"/>
</dbReference>
<keyword evidence="4 6" id="KW-0472">Membrane</keyword>
<feature type="compositionally biased region" description="Basic and acidic residues" evidence="5">
    <location>
        <begin position="102"/>
        <end position="122"/>
    </location>
</feature>
<dbReference type="STRING" id="762967.HMPREF9440_02332"/>
<sequence length="195" mass="20423">MSWILLQVVLANAITRAAALWGALRLSDRAAAWGGGACLGAAAGLLLTFAATHLLPEAFEHPAADPHVLGLVLGATLLFFFVLGVCGAGHNHAHPGALSDAHPPHGDCGHDHHDHHDHDRQPGRARTRAAAVLLGGTVHSFVDGLLVAAAFWMGDREGWMVALAVLAHELPQQTGYLIILRAAGVERARAVLLCA</sequence>
<dbReference type="GO" id="GO:0046873">
    <property type="term" value="F:metal ion transmembrane transporter activity"/>
    <property type="evidence" value="ECO:0007669"/>
    <property type="project" value="InterPro"/>
</dbReference>
<keyword evidence="2 6" id="KW-0812">Transmembrane</keyword>
<dbReference type="HOGENOM" id="CLU_015114_0_5_4"/>
<evidence type="ECO:0008006" key="9">
    <source>
        <dbReference type="Google" id="ProtNLM"/>
    </source>
</evidence>
<dbReference type="PANTHER" id="PTHR16950">
    <property type="entry name" value="ZINC TRANSPORTER SLC39A7 HISTIDINE-RICH MEMBRANE PROTEIN KE4"/>
    <property type="match status" value="1"/>
</dbReference>
<dbReference type="PANTHER" id="PTHR16950:SF16">
    <property type="entry name" value="ZINC TRANSPORTER ZIP13"/>
    <property type="match status" value="1"/>
</dbReference>
<name>H3KHT6_9BURK</name>
<feature type="transmembrane region" description="Helical" evidence="6">
    <location>
        <begin position="33"/>
        <end position="56"/>
    </location>
</feature>
<proteinExistence type="predicted"/>
<dbReference type="RefSeq" id="WP_008543691.1">
    <property type="nucleotide sequence ID" value="NZ_JH605013.1"/>
</dbReference>
<keyword evidence="8" id="KW-1185">Reference proteome</keyword>
<dbReference type="Proteomes" id="UP000004956">
    <property type="component" value="Unassembled WGS sequence"/>
</dbReference>
<gene>
    <name evidence="7" type="ORF">HMPREF9440_02332</name>
</gene>
<evidence type="ECO:0000256" key="1">
    <source>
        <dbReference type="ARBA" id="ARBA00004141"/>
    </source>
</evidence>
<evidence type="ECO:0000256" key="2">
    <source>
        <dbReference type="ARBA" id="ARBA00022692"/>
    </source>
</evidence>
<evidence type="ECO:0000313" key="7">
    <source>
        <dbReference type="EMBL" id="EHY30319.1"/>
    </source>
</evidence>
<comment type="caution">
    <text evidence="7">The sequence shown here is derived from an EMBL/GenBank/DDBJ whole genome shotgun (WGS) entry which is preliminary data.</text>
</comment>
<evidence type="ECO:0000256" key="4">
    <source>
        <dbReference type="ARBA" id="ARBA00023136"/>
    </source>
</evidence>
<feature type="region of interest" description="Disordered" evidence="5">
    <location>
        <begin position="97"/>
        <end position="122"/>
    </location>
</feature>
<feature type="transmembrane region" description="Helical" evidence="6">
    <location>
        <begin position="129"/>
        <end position="152"/>
    </location>
</feature>
<evidence type="ECO:0000256" key="5">
    <source>
        <dbReference type="SAM" id="MobiDB-lite"/>
    </source>
</evidence>
<evidence type="ECO:0000313" key="8">
    <source>
        <dbReference type="Proteomes" id="UP000004956"/>
    </source>
</evidence>
<dbReference type="AlphaFoldDB" id="H3KHT6"/>
<reference evidence="7 8" key="1">
    <citation type="submission" date="2011-11" db="EMBL/GenBank/DDBJ databases">
        <authorList>
            <person name="Weinstock G."/>
            <person name="Sodergren E."/>
            <person name="Clifton S."/>
            <person name="Fulton L."/>
            <person name="Fulton B."/>
            <person name="Courtney L."/>
            <person name="Fronick C."/>
            <person name="Harrison M."/>
            <person name="Strong C."/>
            <person name="Farmer C."/>
            <person name="Delahaunty K."/>
            <person name="Markovic C."/>
            <person name="Hall O."/>
            <person name="Minx P."/>
            <person name="Tomlinson C."/>
            <person name="Mitreva M."/>
            <person name="Hou S."/>
            <person name="Chen J."/>
            <person name="Wollam A."/>
            <person name="Pepin K.H."/>
            <person name="Johnson M."/>
            <person name="Bhonagiri V."/>
            <person name="Zhang X."/>
            <person name="Suruliraj S."/>
            <person name="Warren W."/>
            <person name="Chinwalla A."/>
            <person name="Mardis E.R."/>
            <person name="Wilson R.K."/>
        </authorList>
    </citation>
    <scope>NUCLEOTIDE SEQUENCE [LARGE SCALE GENOMIC DNA]</scope>
    <source>
        <strain evidence="7 8">YIT 11816</strain>
    </source>
</reference>
<evidence type="ECO:0000256" key="6">
    <source>
        <dbReference type="SAM" id="Phobius"/>
    </source>
</evidence>
<evidence type="ECO:0000256" key="3">
    <source>
        <dbReference type="ARBA" id="ARBA00022989"/>
    </source>
</evidence>
<feature type="transmembrane region" description="Helical" evidence="6">
    <location>
        <begin position="68"/>
        <end position="90"/>
    </location>
</feature>
<keyword evidence="3 6" id="KW-1133">Transmembrane helix</keyword>
<organism evidence="7 8">
    <name type="scientific">Sutterella parvirubra YIT 11816</name>
    <dbReference type="NCBI Taxonomy" id="762967"/>
    <lineage>
        <taxon>Bacteria</taxon>
        <taxon>Pseudomonadati</taxon>
        <taxon>Pseudomonadota</taxon>
        <taxon>Betaproteobacteria</taxon>
        <taxon>Burkholderiales</taxon>
        <taxon>Sutterellaceae</taxon>
        <taxon>Sutterella</taxon>
    </lineage>
</organism>
<comment type="subcellular location">
    <subcellularLocation>
        <location evidence="1">Membrane</location>
        <topology evidence="1">Multi-pass membrane protein</topology>
    </subcellularLocation>
</comment>
<dbReference type="EMBL" id="AFBQ01000352">
    <property type="protein sequence ID" value="EHY30319.1"/>
    <property type="molecule type" value="Genomic_DNA"/>
</dbReference>
<dbReference type="Pfam" id="PF02535">
    <property type="entry name" value="Zip"/>
    <property type="match status" value="1"/>
</dbReference>
<accession>H3KHT6</accession>
<protein>
    <recommendedName>
        <fullName evidence="9">Metal cation transporter, ZIP family</fullName>
    </recommendedName>
</protein>
<dbReference type="InterPro" id="IPR003689">
    <property type="entry name" value="ZIP"/>
</dbReference>